<feature type="transmembrane region" description="Helical" evidence="2">
    <location>
        <begin position="240"/>
        <end position="261"/>
    </location>
</feature>
<feature type="transmembrane region" description="Helical" evidence="2">
    <location>
        <begin position="103"/>
        <end position="124"/>
    </location>
</feature>
<evidence type="ECO:0000313" key="4">
    <source>
        <dbReference type="Proteomes" id="UP000523139"/>
    </source>
</evidence>
<reference evidence="3 4" key="1">
    <citation type="submission" date="2020-04" db="EMBL/GenBank/DDBJ databases">
        <title>Nesterenkonia sp. nov., isolated from marine sediment.</title>
        <authorList>
            <person name="Zhang G."/>
        </authorList>
    </citation>
    <scope>NUCLEOTIDE SEQUENCE [LARGE SCALE GENOMIC DNA]</scope>
    <source>
        <strain evidence="3 4">MY13</strain>
    </source>
</reference>
<dbReference type="RefSeq" id="WP_168886005.1">
    <property type="nucleotide sequence ID" value="NZ_JABAHY010000001.1"/>
</dbReference>
<feature type="region of interest" description="Disordered" evidence="1">
    <location>
        <begin position="592"/>
        <end position="631"/>
    </location>
</feature>
<accession>A0A7X8YCF1</accession>
<dbReference type="AlphaFoldDB" id="A0A7X8YCF1"/>
<keyword evidence="4" id="KW-1185">Reference proteome</keyword>
<feature type="transmembrane region" description="Helical" evidence="2">
    <location>
        <begin position="384"/>
        <end position="405"/>
    </location>
</feature>
<protein>
    <submittedName>
        <fullName evidence="3">Uncharacterized protein</fullName>
    </submittedName>
</protein>
<proteinExistence type="predicted"/>
<sequence length="653" mass="71034">MSIRQLRIHGVGGFPGPELLGLADSTEAVVVERGSGQGRDRSTLIARRDQRHITGYGWGHLTSGSPLQPLWVLLLPFSLINTAGWAHHPTSETSARLRAIRGLVHLSAGLLTSSYLVWVAIIFVDYLGYQATAQLTGNNPGSPVVILGTTGGILLTTAVMAALILVAGNTRRRYEAKGHRRNNGSYQAWGLREDFSAPSFFDHDRSMLIRLRWHSLILVGTLAAVLVSVLFNWGEATLGLGQIFILLGLMQFLVILLLGCVSWRTRGQGPGIPRPPAMPAAAVTLAVALTNGVFSGFALLTAQVAGIEWEHWGQELALIESFVITTGVWAVLLTGWLLFWCSRGRAQELPERTTAEEQTPDGVSPRFRRRIAIRRGLAQGAHRASVLLVLFAATFLISGIAAGALRFEPVSATDWLQAPQQGVLVGIAMVVLPGLAVASMALIYLSTTRRTLRRTVAIIWDVLTFWPRRFHPFAVRPYSERVVPEFQEHIRKAVQEAGGVVVSAHSQGSVIAFASLAPLPEEVVQRVALVTYGSPVSTLYGQIFPAYCGSGAVRDLHQHLGTGPGWKNLYRLTDAIGGPVIQQMDPTMDQELPDPAEETVSGGGSQAEVRTELEAPRQPWSEIAGHGDYRREEAYHQAVEEFADKLLNPGTEN</sequence>
<evidence type="ECO:0000313" key="3">
    <source>
        <dbReference type="EMBL" id="NLS08498.1"/>
    </source>
</evidence>
<feature type="transmembrane region" description="Helical" evidence="2">
    <location>
        <begin position="215"/>
        <end position="234"/>
    </location>
</feature>
<gene>
    <name evidence="3" type="ORF">HGQ17_00445</name>
</gene>
<organism evidence="3 4">
    <name type="scientific">Nesterenkonia sedimenti</name>
    <dbReference type="NCBI Taxonomy" id="1463632"/>
    <lineage>
        <taxon>Bacteria</taxon>
        <taxon>Bacillati</taxon>
        <taxon>Actinomycetota</taxon>
        <taxon>Actinomycetes</taxon>
        <taxon>Micrococcales</taxon>
        <taxon>Micrococcaceae</taxon>
        <taxon>Nesterenkonia</taxon>
    </lineage>
</organism>
<feature type="transmembrane region" description="Helical" evidence="2">
    <location>
        <begin position="425"/>
        <end position="445"/>
    </location>
</feature>
<name>A0A7X8YCF1_9MICC</name>
<comment type="caution">
    <text evidence="3">The sequence shown here is derived from an EMBL/GenBank/DDBJ whole genome shotgun (WGS) entry which is preliminary data.</text>
</comment>
<feature type="transmembrane region" description="Helical" evidence="2">
    <location>
        <begin position="144"/>
        <end position="167"/>
    </location>
</feature>
<keyword evidence="2" id="KW-0812">Transmembrane</keyword>
<keyword evidence="2" id="KW-1133">Transmembrane helix</keyword>
<feature type="transmembrane region" description="Helical" evidence="2">
    <location>
        <begin position="282"/>
        <end position="305"/>
    </location>
</feature>
<dbReference type="InterPro" id="IPR029058">
    <property type="entry name" value="AB_hydrolase_fold"/>
</dbReference>
<keyword evidence="2" id="KW-0472">Membrane</keyword>
<evidence type="ECO:0000256" key="2">
    <source>
        <dbReference type="SAM" id="Phobius"/>
    </source>
</evidence>
<dbReference type="Proteomes" id="UP000523139">
    <property type="component" value="Unassembled WGS sequence"/>
</dbReference>
<dbReference type="SUPFAM" id="SSF53474">
    <property type="entry name" value="alpha/beta-Hydrolases"/>
    <property type="match status" value="1"/>
</dbReference>
<evidence type="ECO:0000256" key="1">
    <source>
        <dbReference type="SAM" id="MobiDB-lite"/>
    </source>
</evidence>
<dbReference type="EMBL" id="JABAHY010000001">
    <property type="protein sequence ID" value="NLS08498.1"/>
    <property type="molecule type" value="Genomic_DNA"/>
</dbReference>
<feature type="transmembrane region" description="Helical" evidence="2">
    <location>
        <begin position="317"/>
        <end position="339"/>
    </location>
</feature>